<dbReference type="EMBL" id="JXNT01000013">
    <property type="protein sequence ID" value="ODM16150.1"/>
    <property type="molecule type" value="Genomic_DNA"/>
</dbReference>
<evidence type="ECO:0000313" key="1">
    <source>
        <dbReference type="EMBL" id="ODM16150.1"/>
    </source>
</evidence>
<reference evidence="1 2" key="1">
    <citation type="journal article" date="2016" name="BMC Genomics">
        <title>Comparative genomic and transcriptomic analyses of the Fuzhuan brick tea-fermentation fungus Aspergillus cristatus.</title>
        <authorList>
            <person name="Ge Y."/>
            <person name="Wang Y."/>
            <person name="Liu Y."/>
            <person name="Tan Y."/>
            <person name="Ren X."/>
            <person name="Zhang X."/>
            <person name="Hyde K.D."/>
            <person name="Liu Y."/>
            <person name="Liu Z."/>
        </authorList>
    </citation>
    <scope>NUCLEOTIDE SEQUENCE [LARGE SCALE GENOMIC DNA]</scope>
    <source>
        <strain evidence="1 2">GZAAS20.1005</strain>
    </source>
</reference>
<dbReference type="GO" id="GO:0005506">
    <property type="term" value="F:iron ion binding"/>
    <property type="evidence" value="ECO:0007669"/>
    <property type="project" value="InterPro"/>
</dbReference>
<comment type="caution">
    <text evidence="1">The sequence shown here is derived from an EMBL/GenBank/DDBJ whole genome shotgun (WGS) entry which is preliminary data.</text>
</comment>
<evidence type="ECO:0000313" key="2">
    <source>
        <dbReference type="Proteomes" id="UP000094569"/>
    </source>
</evidence>
<name>A0A1E3B5A9_ASPCR</name>
<organism evidence="1 2">
    <name type="scientific">Aspergillus cristatus</name>
    <name type="common">Chinese Fuzhuan brick tea-fermentation fungus</name>
    <name type="synonym">Eurotium cristatum</name>
    <dbReference type="NCBI Taxonomy" id="573508"/>
    <lineage>
        <taxon>Eukaryota</taxon>
        <taxon>Fungi</taxon>
        <taxon>Dikarya</taxon>
        <taxon>Ascomycota</taxon>
        <taxon>Pezizomycotina</taxon>
        <taxon>Eurotiomycetes</taxon>
        <taxon>Eurotiomycetidae</taxon>
        <taxon>Eurotiales</taxon>
        <taxon>Aspergillaceae</taxon>
        <taxon>Aspergillus</taxon>
        <taxon>Aspergillus subgen. Aspergillus</taxon>
    </lineage>
</organism>
<dbReference type="AlphaFoldDB" id="A0A1E3B5A9"/>
<sequence length="165" mass="19321">MASGQRQHHFSRNSLEEMSEWIKTVPNDGLILYYMTGNLERVLLTSPKALSDILVHKAYDFRKPDLINNWASRATLDIVGLAGMDHEFEALQNPNNKLNMMYRRFFNSDPDMIRITLLLGLFVVDLKYLQNLPVRRNKIAQESSEFIRSVARQIIHEKREKMEKN</sequence>
<proteinExistence type="predicted"/>
<accession>A0A1E3B5A9</accession>
<dbReference type="GO" id="GO:0004497">
    <property type="term" value="F:monooxygenase activity"/>
    <property type="evidence" value="ECO:0007669"/>
    <property type="project" value="InterPro"/>
</dbReference>
<dbReference type="STRING" id="573508.A0A1E3B5A9"/>
<dbReference type="VEuPathDB" id="FungiDB:SI65_08584"/>
<protein>
    <submittedName>
        <fullName evidence="1">Uncharacterized protein</fullName>
    </submittedName>
</protein>
<dbReference type="Proteomes" id="UP000094569">
    <property type="component" value="Unassembled WGS sequence"/>
</dbReference>
<dbReference type="Gene3D" id="1.10.630.10">
    <property type="entry name" value="Cytochrome P450"/>
    <property type="match status" value="1"/>
</dbReference>
<dbReference type="OrthoDB" id="1470350at2759"/>
<gene>
    <name evidence="1" type="ORF">SI65_08584</name>
</gene>
<dbReference type="InterPro" id="IPR036396">
    <property type="entry name" value="Cyt_P450_sf"/>
</dbReference>
<dbReference type="SUPFAM" id="SSF48264">
    <property type="entry name" value="Cytochrome P450"/>
    <property type="match status" value="1"/>
</dbReference>
<dbReference type="GO" id="GO:0016705">
    <property type="term" value="F:oxidoreductase activity, acting on paired donors, with incorporation or reduction of molecular oxygen"/>
    <property type="evidence" value="ECO:0007669"/>
    <property type="project" value="InterPro"/>
</dbReference>
<dbReference type="GO" id="GO:0020037">
    <property type="term" value="F:heme binding"/>
    <property type="evidence" value="ECO:0007669"/>
    <property type="project" value="InterPro"/>
</dbReference>
<keyword evidence="2" id="KW-1185">Reference proteome</keyword>